<dbReference type="RefSeq" id="WP_168884527.1">
    <property type="nucleotide sequence ID" value="NZ_JABAIL010000008.1"/>
</dbReference>
<comment type="caution">
    <text evidence="1">The sequence shown here is derived from an EMBL/GenBank/DDBJ whole genome shotgun (WGS) entry which is preliminary data.</text>
</comment>
<dbReference type="Pfam" id="PF08877">
    <property type="entry name" value="MepB-like"/>
    <property type="match status" value="1"/>
</dbReference>
<dbReference type="Proteomes" id="UP000585050">
    <property type="component" value="Unassembled WGS sequence"/>
</dbReference>
<dbReference type="PIRSF" id="PIRSF032285">
    <property type="entry name" value="UCP032285"/>
    <property type="match status" value="1"/>
</dbReference>
<keyword evidence="2" id="KW-1185">Reference proteome</keyword>
<protein>
    <submittedName>
        <fullName evidence="1">MepB family protein</fullName>
    </submittedName>
</protein>
<gene>
    <name evidence="1" type="ORF">HGP29_21620</name>
</gene>
<sequence length="164" mass="19302">MNENLTHIKLAIYDKCSFTISNYHEEAEGKEYEACQFDLDGKKIINRSAKITPKKVGQFVTFWRRDINGITTPFKENDSIDFFTVNVRKENHFGQFVFPKSVLIQKGILSTKNKDGKRGFRVYPKWDVTLNQQAKKTQSWQLKYFYEINSSTILEDVVRLFNEK</sequence>
<proteinExistence type="predicted"/>
<evidence type="ECO:0000313" key="2">
    <source>
        <dbReference type="Proteomes" id="UP000585050"/>
    </source>
</evidence>
<accession>A0A7X8XY23</accession>
<evidence type="ECO:0000313" key="1">
    <source>
        <dbReference type="EMBL" id="NLR93814.1"/>
    </source>
</evidence>
<dbReference type="AlphaFoldDB" id="A0A7X8XY23"/>
<dbReference type="EMBL" id="JABAIL010000008">
    <property type="protein sequence ID" value="NLR93814.1"/>
    <property type="molecule type" value="Genomic_DNA"/>
</dbReference>
<organism evidence="1 2">
    <name type="scientific">Flammeovirga agarivorans</name>
    <dbReference type="NCBI Taxonomy" id="2726742"/>
    <lineage>
        <taxon>Bacteria</taxon>
        <taxon>Pseudomonadati</taxon>
        <taxon>Bacteroidota</taxon>
        <taxon>Cytophagia</taxon>
        <taxon>Cytophagales</taxon>
        <taxon>Flammeovirgaceae</taxon>
        <taxon>Flammeovirga</taxon>
    </lineage>
</organism>
<reference evidence="1 2" key="1">
    <citation type="submission" date="2020-04" db="EMBL/GenBank/DDBJ databases">
        <title>Flammeovirga sp. SR4, a novel species isolated from seawater.</title>
        <authorList>
            <person name="Wang X."/>
        </authorList>
    </citation>
    <scope>NUCLEOTIDE SEQUENCE [LARGE SCALE GENOMIC DNA]</scope>
    <source>
        <strain evidence="1 2">SR4</strain>
    </source>
</reference>
<dbReference type="InterPro" id="IPR038231">
    <property type="entry name" value="MepB-like_sf"/>
</dbReference>
<dbReference type="InterPro" id="IPR011235">
    <property type="entry name" value="MepB-like"/>
</dbReference>
<dbReference type="Gene3D" id="3.40.1350.140">
    <property type="entry name" value="MepB-like"/>
    <property type="match status" value="1"/>
</dbReference>
<name>A0A7X8XY23_9BACT</name>